<name>A0A5B0LZW4_PUCGR</name>
<dbReference type="EMBL" id="VDEP01000281">
    <property type="protein sequence ID" value="KAA1112176.1"/>
    <property type="molecule type" value="Genomic_DNA"/>
</dbReference>
<dbReference type="Proteomes" id="UP000325313">
    <property type="component" value="Unassembled WGS sequence"/>
</dbReference>
<comment type="caution">
    <text evidence="2">The sequence shown here is derived from an EMBL/GenBank/DDBJ whole genome shotgun (WGS) entry which is preliminary data.</text>
</comment>
<keyword evidence="4" id="KW-1185">Reference proteome</keyword>
<reference evidence="4 5" key="1">
    <citation type="submission" date="2019-05" db="EMBL/GenBank/DDBJ databases">
        <title>Emergence of the Ug99 lineage of the wheat stem rust pathogen through somatic hybridization.</title>
        <authorList>
            <person name="Li F."/>
            <person name="Upadhyaya N.M."/>
            <person name="Sperschneider J."/>
            <person name="Matny O."/>
            <person name="Nguyen-Phuc H."/>
            <person name="Mago R."/>
            <person name="Raley C."/>
            <person name="Miller M.E."/>
            <person name="Silverstein K.A.T."/>
            <person name="Henningsen E."/>
            <person name="Hirsch C.D."/>
            <person name="Visser B."/>
            <person name="Pretorius Z.A."/>
            <person name="Steffenson B.J."/>
            <person name="Schwessinger B."/>
            <person name="Dodds P.N."/>
            <person name="Figueroa M."/>
        </authorList>
    </citation>
    <scope>NUCLEOTIDE SEQUENCE [LARGE SCALE GENOMIC DNA]</scope>
    <source>
        <strain evidence="2">21-0</strain>
        <strain evidence="3 5">Ug99</strain>
    </source>
</reference>
<sequence>MVNFFSFVFVASALSMAAADSKISVITEETLLGPQTLTAITSPLLEKRDPSPELDKRGFLGNLLELPTSIISEVLPVATRTVPEPINVRASARVSFKQIKVHAYLLDTLNAILPHTHAIRRLCTGTVNPDADELSWQLVTELRAIFEILNGCLYKVKTCGKAPTPSGIPGGRTPTLDDICQLFFKIMCEIRECCKLIGSLCIKYKTVRRVCQDTLRQICGCLSNIAVRCGVEVGDMSSGLGSRFATVPNFFAGIQFGFSAFPSILGNANASFSFNASL</sequence>
<evidence type="ECO:0000256" key="1">
    <source>
        <dbReference type="SAM" id="SignalP"/>
    </source>
</evidence>
<feature type="chain" id="PRO_5036366066" description="Secreted protein" evidence="1">
    <location>
        <begin position="20"/>
        <end position="278"/>
    </location>
</feature>
<feature type="signal peptide" evidence="1">
    <location>
        <begin position="1"/>
        <end position="19"/>
    </location>
</feature>
<keyword evidence="1" id="KW-0732">Signal</keyword>
<evidence type="ECO:0000313" key="4">
    <source>
        <dbReference type="Proteomes" id="UP000324748"/>
    </source>
</evidence>
<protein>
    <recommendedName>
        <fullName evidence="6">Secreted protein</fullName>
    </recommendedName>
</protein>
<evidence type="ECO:0000313" key="5">
    <source>
        <dbReference type="Proteomes" id="UP000325313"/>
    </source>
</evidence>
<organism evidence="2 4">
    <name type="scientific">Puccinia graminis f. sp. tritici</name>
    <dbReference type="NCBI Taxonomy" id="56615"/>
    <lineage>
        <taxon>Eukaryota</taxon>
        <taxon>Fungi</taxon>
        <taxon>Dikarya</taxon>
        <taxon>Basidiomycota</taxon>
        <taxon>Pucciniomycotina</taxon>
        <taxon>Pucciniomycetes</taxon>
        <taxon>Pucciniales</taxon>
        <taxon>Pucciniaceae</taxon>
        <taxon>Puccinia</taxon>
    </lineage>
</organism>
<proteinExistence type="predicted"/>
<dbReference type="AlphaFoldDB" id="A0A5B0LZW4"/>
<dbReference type="OrthoDB" id="2498045at2759"/>
<dbReference type="Proteomes" id="UP000324748">
    <property type="component" value="Unassembled WGS sequence"/>
</dbReference>
<evidence type="ECO:0000313" key="3">
    <source>
        <dbReference type="EMBL" id="KAA1112176.1"/>
    </source>
</evidence>
<evidence type="ECO:0000313" key="2">
    <source>
        <dbReference type="EMBL" id="KAA1069609.1"/>
    </source>
</evidence>
<dbReference type="EMBL" id="VSWC01000183">
    <property type="protein sequence ID" value="KAA1069609.1"/>
    <property type="molecule type" value="Genomic_DNA"/>
</dbReference>
<evidence type="ECO:0008006" key="6">
    <source>
        <dbReference type="Google" id="ProtNLM"/>
    </source>
</evidence>
<accession>A0A5B0LZW4</accession>
<gene>
    <name evidence="2" type="ORF">PGT21_029452</name>
    <name evidence="3" type="ORF">PGTUg99_003611</name>
</gene>